<dbReference type="PANTHER" id="PTHR24251">
    <property type="entry name" value="OVOCHYMASE-RELATED"/>
    <property type="match status" value="1"/>
</dbReference>
<dbReference type="SUPFAM" id="SSF49854">
    <property type="entry name" value="Spermadhesin, CUB domain"/>
    <property type="match status" value="7"/>
</dbReference>
<evidence type="ECO:0000313" key="6">
    <source>
        <dbReference type="Proteomes" id="UP000595437"/>
    </source>
</evidence>
<feature type="domain" description="CUB" evidence="4">
    <location>
        <begin position="501"/>
        <end position="617"/>
    </location>
</feature>
<dbReference type="CDD" id="cd00041">
    <property type="entry name" value="CUB"/>
    <property type="match status" value="6"/>
</dbReference>
<dbReference type="OrthoDB" id="10009301at2759"/>
<feature type="non-terminal residue" evidence="5">
    <location>
        <position position="947"/>
    </location>
</feature>
<dbReference type="PROSITE" id="PS01180">
    <property type="entry name" value="CUB"/>
    <property type="match status" value="6"/>
</dbReference>
<dbReference type="Pfam" id="PF00431">
    <property type="entry name" value="CUB"/>
    <property type="match status" value="6"/>
</dbReference>
<evidence type="ECO:0000256" key="2">
    <source>
        <dbReference type="ARBA" id="ARBA00023157"/>
    </source>
</evidence>
<keyword evidence="2 3" id="KW-1015">Disulfide bond</keyword>
<evidence type="ECO:0000256" key="3">
    <source>
        <dbReference type="PROSITE-ProRule" id="PRU00059"/>
    </source>
</evidence>
<feature type="domain" description="CUB" evidence="4">
    <location>
        <begin position="61"/>
        <end position="152"/>
    </location>
</feature>
<organism evidence="5 6">
    <name type="scientific">Caligus rogercresseyi</name>
    <name type="common">Sea louse</name>
    <dbReference type="NCBI Taxonomy" id="217165"/>
    <lineage>
        <taxon>Eukaryota</taxon>
        <taxon>Metazoa</taxon>
        <taxon>Ecdysozoa</taxon>
        <taxon>Arthropoda</taxon>
        <taxon>Crustacea</taxon>
        <taxon>Multicrustacea</taxon>
        <taxon>Hexanauplia</taxon>
        <taxon>Copepoda</taxon>
        <taxon>Siphonostomatoida</taxon>
        <taxon>Caligidae</taxon>
        <taxon>Caligus</taxon>
    </lineage>
</organism>
<dbReference type="SMART" id="SM00042">
    <property type="entry name" value="CUB"/>
    <property type="match status" value="5"/>
</dbReference>
<accession>A0A7T8HL89</accession>
<protein>
    <submittedName>
        <fullName evidence="5">Cubilinlike</fullName>
    </submittedName>
</protein>
<dbReference type="InterPro" id="IPR035914">
    <property type="entry name" value="Sperma_CUB_dom_sf"/>
</dbReference>
<feature type="disulfide bond" evidence="3">
    <location>
        <begin position="872"/>
        <end position="899"/>
    </location>
</feature>
<gene>
    <name evidence="5" type="ORF">FKW44_004178</name>
</gene>
<name>A0A7T8HL89_CALRO</name>
<proteinExistence type="predicted"/>
<dbReference type="Gene3D" id="2.60.120.290">
    <property type="entry name" value="Spermadhesin, CUB domain"/>
    <property type="match status" value="8"/>
</dbReference>
<feature type="domain" description="CUB" evidence="4">
    <location>
        <begin position="247"/>
        <end position="347"/>
    </location>
</feature>
<keyword evidence="1" id="KW-0677">Repeat</keyword>
<reference evidence="6" key="1">
    <citation type="submission" date="2021-01" db="EMBL/GenBank/DDBJ databases">
        <title>Caligus Genome Assembly.</title>
        <authorList>
            <person name="Gallardo-Escarate C."/>
        </authorList>
    </citation>
    <scope>NUCLEOTIDE SEQUENCE [LARGE SCALE GENOMIC DNA]</scope>
</reference>
<evidence type="ECO:0000313" key="5">
    <source>
        <dbReference type="EMBL" id="QQP52138.1"/>
    </source>
</evidence>
<evidence type="ECO:0000259" key="4">
    <source>
        <dbReference type="PROSITE" id="PS01180"/>
    </source>
</evidence>
<feature type="domain" description="CUB" evidence="4">
    <location>
        <begin position="872"/>
        <end position="947"/>
    </location>
</feature>
<dbReference type="InterPro" id="IPR000859">
    <property type="entry name" value="CUB_dom"/>
</dbReference>
<evidence type="ECO:0000256" key="1">
    <source>
        <dbReference type="ARBA" id="ARBA00022737"/>
    </source>
</evidence>
<dbReference type="AlphaFoldDB" id="A0A7T8HL89"/>
<dbReference type="Proteomes" id="UP000595437">
    <property type="component" value="Chromosome 3"/>
</dbReference>
<feature type="domain" description="CUB" evidence="4">
    <location>
        <begin position="621"/>
        <end position="729"/>
    </location>
</feature>
<keyword evidence="6" id="KW-1185">Reference proteome</keyword>
<dbReference type="EMBL" id="CP045892">
    <property type="protein sequence ID" value="QQP52138.1"/>
    <property type="molecule type" value="Genomic_DNA"/>
</dbReference>
<feature type="domain" description="CUB" evidence="4">
    <location>
        <begin position="731"/>
        <end position="855"/>
    </location>
</feature>
<sequence>LGTRIELTINDLDLKSSENCQDESLSVYGGPDETSPRLTQQCSRMTRKLFKAQFIAKTDGCGGRVSAPSGAIHSPNYPNSYDKEDDCAWSIETDPAIYDGDSLNAPLVLRYCNQSVPSPMNNFISSGNKMYVRLKAGGSATAKGFKANYSRTCGVIEINFSKLSTSLDSARKLLLDHRRINFVHMDIFDVNARGNQGNCSNTRIEVRDGLFPDSPLIATFCSPQYLLNYLPEGFGFRGIYSKENSACGGELTSGRGRISSPNYPDPYPINVECVWTLGGWPGNRVRFQLINFNIEESEGCNKDYLELHENGPSDIPTNFTFSSKLWIKFNSDSSTTGNGFIAEFSLCKSYDDDTLTWRIIVEEGNKIQLWFVFQDVTIGEDNYCFIWQLWSMAAKADSDTGNVAYITFHVDAADQRRGSKFLLSWREVPRTSFALNINTTTRINNTNYPTYENNENCIWILQSLPETRIKLVITDQTITATMIRLVSMTVYMELSNGPERVATFVVDIPLQAGALESPTYPHEYPRGLDCTWKISVREGAKIQVVFEDLDIHASDSSCSNNDYLELRNGGTSQNGRICGSTIPSTFNTSSNHLTVTLKTALGHGPRGHGFKLHYRELSLSCGELFFIESDREEYIFTSPNYPNSPPNPSECFWGITTLPGKRIQLDFQITSIFDHGKVFDGMSEESNALGTFCRDKPATLFSTNYMLYVRYYTFNSSPNGGFKARAKMVDCPFWIMRTNINKYIFFYSEMWRHSLSKFDHLTISSPDYPHNYDKNLDCEWNIIAPVGHSMVITFIEFDLPHFGNCSEGDYLSIIDHERSFEVAQIIHLGLLISLAMNLGTFCGREPLPPVSTLGTTPPSFSRLNPSIIVERCLRKSGERTSGIIESPGYPNGILNYRRCTWGIVAPPGHIITFRFLDVDLINDCNRTFLTDSIGTLMFKYDHKCGRR</sequence>
<comment type="caution">
    <text evidence="3">Lacks conserved residue(s) required for the propagation of feature annotation.</text>
</comment>